<dbReference type="InterPro" id="IPR036852">
    <property type="entry name" value="Peptidase_S8/S53_dom_sf"/>
</dbReference>
<feature type="active site" description="Charge relay system" evidence="5">
    <location>
        <position position="433"/>
    </location>
</feature>
<sequence>MFRRDFLTTTGATAGALATPAFVGPFDGRLGSSDTLTLAALDAENIKTFGDSNPSFVFFYSDDSARSSLQSWVDSSDARELKRDHPTVGMMTISMPWSEVGVKQYSAGAGGYDLGLERIDAGAQALEYVDTIDANMVMSRPEPLEELEGTAAASLDLGFREKVSMLAETGAWNPTPETAGLAFDEDAPEATLSESRAHVRADDTVLSGVDTSGLTVAVIDTGVNTGLNLDESRLHGESTGFAKDGDPTYSSDGTDAIADGDGHGTWVAHCIAGSNGFAPDATVLGLKVLGDDGSGDTKDIVAGIETAIDVGADVACLSLGSPQWSETLATALAEARDAGVFCAVAVGNDRYGTVWVASPADADGGFGVQACNVPESGDRDGTKLAYFGNTGPDPGSTDLSGGDSEGSVPLLAAPGMSITIDLPSGLTTLSGTSMAAPHVTGGAAVLRAAGYSVDETWTRLTDYAYPLANAGATEAKHGLLDVQAALEGTEPADEPADVRSSEAEARDDFNEALSTVL</sequence>
<dbReference type="PROSITE" id="PS51892">
    <property type="entry name" value="SUBTILASE"/>
    <property type="match status" value="1"/>
</dbReference>
<feature type="active site" description="Charge relay system" evidence="5">
    <location>
        <position position="220"/>
    </location>
</feature>
<dbReference type="EMBL" id="JABUQZ010000003">
    <property type="protein sequence ID" value="NUC74954.1"/>
    <property type="molecule type" value="Genomic_DNA"/>
</dbReference>
<comment type="similarity">
    <text evidence="1 5">Belongs to the peptidase S8 family.</text>
</comment>
<evidence type="ECO:0000256" key="6">
    <source>
        <dbReference type="SAM" id="MobiDB-lite"/>
    </source>
</evidence>
<evidence type="ECO:0000256" key="4">
    <source>
        <dbReference type="ARBA" id="ARBA00022825"/>
    </source>
</evidence>
<evidence type="ECO:0000256" key="1">
    <source>
        <dbReference type="ARBA" id="ARBA00011073"/>
    </source>
</evidence>
<dbReference type="InterPro" id="IPR000209">
    <property type="entry name" value="Peptidase_S8/S53_dom"/>
</dbReference>
<evidence type="ECO:0000256" key="3">
    <source>
        <dbReference type="ARBA" id="ARBA00022801"/>
    </source>
</evidence>
<keyword evidence="4 5" id="KW-0720">Serine protease</keyword>
<proteinExistence type="inferred from homology"/>
<evidence type="ECO:0000313" key="8">
    <source>
        <dbReference type="EMBL" id="NUC74954.1"/>
    </source>
</evidence>
<dbReference type="InterPro" id="IPR023828">
    <property type="entry name" value="Peptidase_S8_Ser-AS"/>
</dbReference>
<evidence type="ECO:0000259" key="7">
    <source>
        <dbReference type="Pfam" id="PF00082"/>
    </source>
</evidence>
<evidence type="ECO:0000256" key="5">
    <source>
        <dbReference type="PROSITE-ProRule" id="PRU01240"/>
    </source>
</evidence>
<feature type="region of interest" description="Disordered" evidence="6">
    <location>
        <begin position="486"/>
        <end position="517"/>
    </location>
</feature>
<dbReference type="Gene3D" id="3.40.50.200">
    <property type="entry name" value="Peptidase S8/S53 domain"/>
    <property type="match status" value="1"/>
</dbReference>
<dbReference type="PANTHER" id="PTHR43806">
    <property type="entry name" value="PEPTIDASE S8"/>
    <property type="match status" value="1"/>
</dbReference>
<reference evidence="8 9" key="1">
    <citation type="submission" date="2020-06" db="EMBL/GenBank/DDBJ databases">
        <title>Haloterrigena sp. nov., an extremely halophilic archaeon isolated from a saline sediment.</title>
        <authorList>
            <person name="Liu B.-B."/>
        </authorList>
    </citation>
    <scope>NUCLEOTIDE SEQUENCE [LARGE SCALE GENOMIC DNA]</scope>
    <source>
        <strain evidence="8 9">SYSU A558-1</strain>
    </source>
</reference>
<dbReference type="InterPro" id="IPR015500">
    <property type="entry name" value="Peptidase_S8_subtilisin-rel"/>
</dbReference>
<dbReference type="InterPro" id="IPR050131">
    <property type="entry name" value="Peptidase_S8_subtilisin-like"/>
</dbReference>
<dbReference type="PROSITE" id="PS00138">
    <property type="entry name" value="SUBTILASE_SER"/>
    <property type="match status" value="1"/>
</dbReference>
<protein>
    <submittedName>
        <fullName evidence="8">S8 family serine peptidase</fullName>
    </submittedName>
</protein>
<dbReference type="RefSeq" id="WP_174682794.1">
    <property type="nucleotide sequence ID" value="NZ_JABUQZ010000003.1"/>
</dbReference>
<dbReference type="SUPFAM" id="SSF52743">
    <property type="entry name" value="Subtilisin-like"/>
    <property type="match status" value="1"/>
</dbReference>
<keyword evidence="2 5" id="KW-0645">Protease</keyword>
<feature type="active site" description="Charge relay system" evidence="5">
    <location>
        <position position="263"/>
    </location>
</feature>
<dbReference type="PRINTS" id="PR00723">
    <property type="entry name" value="SUBTILISIN"/>
</dbReference>
<accession>A0ABX2LP96</accession>
<evidence type="ECO:0000313" key="9">
    <source>
        <dbReference type="Proteomes" id="UP001016761"/>
    </source>
</evidence>
<dbReference type="Proteomes" id="UP001016761">
    <property type="component" value="Unassembled WGS sequence"/>
</dbReference>
<keyword evidence="3 5" id="KW-0378">Hydrolase</keyword>
<feature type="domain" description="Peptidase S8/S53" evidence="7">
    <location>
        <begin position="212"/>
        <end position="449"/>
    </location>
</feature>
<feature type="region of interest" description="Disordered" evidence="6">
    <location>
        <begin position="388"/>
        <end position="407"/>
    </location>
</feature>
<evidence type="ECO:0000256" key="2">
    <source>
        <dbReference type="ARBA" id="ARBA00022670"/>
    </source>
</evidence>
<gene>
    <name evidence="8" type="ORF">HTZ84_22070</name>
</gene>
<dbReference type="Pfam" id="PF00082">
    <property type="entry name" value="Peptidase_S8"/>
    <property type="match status" value="1"/>
</dbReference>
<feature type="compositionally biased region" description="Basic and acidic residues" evidence="6">
    <location>
        <begin position="496"/>
        <end position="509"/>
    </location>
</feature>
<comment type="caution">
    <text evidence="8">The sequence shown here is derived from an EMBL/GenBank/DDBJ whole genome shotgun (WGS) entry which is preliminary data.</text>
</comment>
<organism evidence="8 9">
    <name type="scientific">Haloterrigena gelatinilytica</name>
    <dbReference type="NCBI Taxonomy" id="2741724"/>
    <lineage>
        <taxon>Archaea</taxon>
        <taxon>Methanobacteriati</taxon>
        <taxon>Methanobacteriota</taxon>
        <taxon>Stenosarchaea group</taxon>
        <taxon>Halobacteria</taxon>
        <taxon>Halobacteriales</taxon>
        <taxon>Natrialbaceae</taxon>
        <taxon>Haloterrigena</taxon>
    </lineage>
</organism>
<keyword evidence="9" id="KW-1185">Reference proteome</keyword>
<dbReference type="PANTHER" id="PTHR43806:SF11">
    <property type="entry name" value="CEREVISIN-RELATED"/>
    <property type="match status" value="1"/>
</dbReference>
<name>A0ABX2LP96_9EURY</name>